<feature type="compositionally biased region" description="Low complexity" evidence="6">
    <location>
        <begin position="245"/>
        <end position="254"/>
    </location>
</feature>
<evidence type="ECO:0000259" key="8">
    <source>
        <dbReference type="Pfam" id="PF21408"/>
    </source>
</evidence>
<organism evidence="9 10">
    <name type="scientific">Cystoisospora suis</name>
    <dbReference type="NCBI Taxonomy" id="483139"/>
    <lineage>
        <taxon>Eukaryota</taxon>
        <taxon>Sar</taxon>
        <taxon>Alveolata</taxon>
        <taxon>Apicomplexa</taxon>
        <taxon>Conoidasida</taxon>
        <taxon>Coccidia</taxon>
        <taxon>Eucoccidiorida</taxon>
        <taxon>Eimeriorina</taxon>
        <taxon>Sarcocystidae</taxon>
        <taxon>Cystoisospora</taxon>
    </lineage>
</organism>
<keyword evidence="3" id="KW-0347">Helicase</keyword>
<evidence type="ECO:0000256" key="4">
    <source>
        <dbReference type="ARBA" id="ARBA00022840"/>
    </source>
</evidence>
<accession>A0A2C6KW20</accession>
<feature type="compositionally biased region" description="Basic and acidic residues" evidence="6">
    <location>
        <begin position="282"/>
        <end position="292"/>
    </location>
</feature>
<sequence>MGVNMPAKTVVFTAIRKFDGLEYRIVNSGEYIQMAGRAGRRGLDDRGIVIIMFDEQVDPEEAKQLFMGQASPLLSTFHLGFNMLLNLFRIEDANPSFMITRSFAHFQRNRRALQLEKEKDELQQKVKEAEGDIHALALVDEEHRPTFDVDIAIRKYYELKHDLDQVNHQLRELIMQEKYIVRYLQAGRIIRLIEEDGTDWGWSTCVSKITRKYLPSTNAVLEAAVEELVIHCIVACDSGDTPDQSSSSSSSSSSNHSTHDKSQKKSNESSKENGVGSKGQGSRREKEGKEGDSGPSAEKNSHGSNVSLLHKLRPARRKVRSNADASPDRKDYILKVLPFPLRAIQSISKCRMTIPPGVDVEHSQDLVKSLYFQFKKVEDKFAEEGGLPLLDPIEDMHISEPKLKTLKSQAERLQEELQKNPFFNHPLCEVYFNAHEERMWMETKLRKLHESIDTQRQLVMK</sequence>
<proteinExistence type="predicted"/>
<evidence type="ECO:0000313" key="9">
    <source>
        <dbReference type="EMBL" id="PHJ20176.1"/>
    </source>
</evidence>
<dbReference type="GO" id="GO:0016787">
    <property type="term" value="F:hydrolase activity"/>
    <property type="evidence" value="ECO:0007669"/>
    <property type="project" value="UniProtKB-KW"/>
</dbReference>
<feature type="domain" description="Exosome RNA helicase MTR4-like stalk" evidence="8">
    <location>
        <begin position="97"/>
        <end position="175"/>
    </location>
</feature>
<protein>
    <submittedName>
        <fullName evidence="9">Superkiller viralicidic activity 2 family</fullName>
    </submittedName>
</protein>
<dbReference type="GO" id="GO:0005634">
    <property type="term" value="C:nucleus"/>
    <property type="evidence" value="ECO:0007669"/>
    <property type="project" value="TreeGrafter"/>
</dbReference>
<dbReference type="InterPro" id="IPR025696">
    <property type="entry name" value="Beta-barrel_MTR4"/>
</dbReference>
<dbReference type="SUPFAM" id="SSF52540">
    <property type="entry name" value="P-loop containing nucleoside triphosphate hydrolases"/>
    <property type="match status" value="1"/>
</dbReference>
<dbReference type="InterPro" id="IPR027417">
    <property type="entry name" value="P-loop_NTPase"/>
</dbReference>
<dbReference type="GO" id="GO:0004386">
    <property type="term" value="F:helicase activity"/>
    <property type="evidence" value="ECO:0007669"/>
    <property type="project" value="UniProtKB-KW"/>
</dbReference>
<evidence type="ECO:0000256" key="3">
    <source>
        <dbReference type="ARBA" id="ARBA00022806"/>
    </source>
</evidence>
<keyword evidence="10" id="KW-1185">Reference proteome</keyword>
<dbReference type="Gene3D" id="1.20.1500.20">
    <property type="match status" value="1"/>
</dbReference>
<dbReference type="Pfam" id="PF13234">
    <property type="entry name" value="MTR4_beta-barrel"/>
    <property type="match status" value="1"/>
</dbReference>
<feature type="compositionally biased region" description="Basic residues" evidence="6">
    <location>
        <begin position="310"/>
        <end position="320"/>
    </location>
</feature>
<dbReference type="Gene3D" id="3.40.50.300">
    <property type="entry name" value="P-loop containing nucleotide triphosphate hydrolases"/>
    <property type="match status" value="1"/>
</dbReference>
<dbReference type="GO" id="GO:0000460">
    <property type="term" value="P:maturation of 5.8S rRNA"/>
    <property type="evidence" value="ECO:0007669"/>
    <property type="project" value="TreeGrafter"/>
</dbReference>
<dbReference type="VEuPathDB" id="ToxoDB:CSUI_005992"/>
<keyword evidence="5" id="KW-0175">Coiled coil</keyword>
<feature type="compositionally biased region" description="Basic and acidic residues" evidence="6">
    <location>
        <begin position="257"/>
        <end position="271"/>
    </location>
</feature>
<dbReference type="EMBL" id="MIGC01002976">
    <property type="protein sequence ID" value="PHJ20176.1"/>
    <property type="molecule type" value="Genomic_DNA"/>
</dbReference>
<name>A0A2C6KW20_9APIC</name>
<feature type="non-terminal residue" evidence="9">
    <location>
        <position position="461"/>
    </location>
</feature>
<dbReference type="Gene3D" id="2.40.30.300">
    <property type="match status" value="1"/>
</dbReference>
<evidence type="ECO:0000313" key="10">
    <source>
        <dbReference type="Proteomes" id="UP000221165"/>
    </source>
</evidence>
<reference evidence="9 10" key="1">
    <citation type="journal article" date="2017" name="Int. J. Parasitol.">
        <title>The genome of the protozoan parasite Cystoisospora suis and a reverse vaccinology approach to identify vaccine candidates.</title>
        <authorList>
            <person name="Palmieri N."/>
            <person name="Shrestha A."/>
            <person name="Ruttkowski B."/>
            <person name="Beck T."/>
            <person name="Vogl C."/>
            <person name="Tomley F."/>
            <person name="Blake D.P."/>
            <person name="Joachim A."/>
        </authorList>
    </citation>
    <scope>NUCLEOTIDE SEQUENCE [LARGE SCALE GENOMIC DNA]</scope>
    <source>
        <strain evidence="9 10">Wien I</strain>
    </source>
</reference>
<dbReference type="Pfam" id="PF21408">
    <property type="entry name" value="MTR4-like_stalk"/>
    <property type="match status" value="1"/>
</dbReference>
<comment type="caution">
    <text evidence="9">The sequence shown here is derived from an EMBL/GenBank/DDBJ whole genome shotgun (WGS) entry which is preliminary data.</text>
</comment>
<gene>
    <name evidence="9" type="ORF">CSUI_005992</name>
</gene>
<dbReference type="RefSeq" id="XP_067921867.1">
    <property type="nucleotide sequence ID" value="XM_068066157.1"/>
</dbReference>
<feature type="region of interest" description="Disordered" evidence="6">
    <location>
        <begin position="240"/>
        <end position="325"/>
    </location>
</feature>
<dbReference type="Proteomes" id="UP000221165">
    <property type="component" value="Unassembled WGS sequence"/>
</dbReference>
<dbReference type="PANTHER" id="PTHR12131:SF7">
    <property type="entry name" value="EXOSOME RNA HELICASE MTR4"/>
    <property type="match status" value="1"/>
</dbReference>
<dbReference type="AlphaFoldDB" id="A0A2C6KW20"/>
<keyword evidence="4" id="KW-0067">ATP-binding</keyword>
<keyword evidence="2" id="KW-0378">Hydrolase</keyword>
<evidence type="ECO:0000256" key="6">
    <source>
        <dbReference type="SAM" id="MobiDB-lite"/>
    </source>
</evidence>
<dbReference type="OrthoDB" id="64767at2759"/>
<dbReference type="GeneID" id="94429368"/>
<evidence type="ECO:0000259" key="7">
    <source>
        <dbReference type="Pfam" id="PF13234"/>
    </source>
</evidence>
<dbReference type="InterPro" id="IPR050699">
    <property type="entry name" value="RNA-DNA_Helicase"/>
</dbReference>
<feature type="coiled-coil region" evidence="5">
    <location>
        <begin position="112"/>
        <end position="139"/>
    </location>
</feature>
<evidence type="ECO:0000256" key="5">
    <source>
        <dbReference type="SAM" id="Coils"/>
    </source>
</evidence>
<feature type="domain" description="Exosome RNA helicase MTR4-like beta-barrel" evidence="7">
    <location>
        <begin position="177"/>
        <end position="452"/>
    </location>
</feature>
<keyword evidence="1" id="KW-0547">Nucleotide-binding</keyword>
<dbReference type="GO" id="GO:0005524">
    <property type="term" value="F:ATP binding"/>
    <property type="evidence" value="ECO:0007669"/>
    <property type="project" value="UniProtKB-KW"/>
</dbReference>
<dbReference type="InterPro" id="IPR048392">
    <property type="entry name" value="MTR4-like_stalk"/>
</dbReference>
<evidence type="ECO:0000256" key="1">
    <source>
        <dbReference type="ARBA" id="ARBA00022741"/>
    </source>
</evidence>
<dbReference type="PANTHER" id="PTHR12131">
    <property type="entry name" value="ATP-DEPENDENT RNA AND DNA HELICASE"/>
    <property type="match status" value="1"/>
</dbReference>
<evidence type="ECO:0000256" key="2">
    <source>
        <dbReference type="ARBA" id="ARBA00022801"/>
    </source>
</evidence>